<comment type="subunit">
    <text evidence="2 10">Homodimer.</text>
</comment>
<dbReference type="GO" id="GO:0036220">
    <property type="term" value="F:ITP diphosphatase activity"/>
    <property type="evidence" value="ECO:0007669"/>
    <property type="project" value="UniProtKB-UniRule"/>
</dbReference>
<gene>
    <name evidence="12" type="ORF">C4541_06295</name>
</gene>
<evidence type="ECO:0000256" key="1">
    <source>
        <dbReference type="ARBA" id="ARBA00008023"/>
    </source>
</evidence>
<dbReference type="Pfam" id="PF01725">
    <property type="entry name" value="Ham1p_like"/>
    <property type="match status" value="1"/>
</dbReference>
<evidence type="ECO:0000256" key="10">
    <source>
        <dbReference type="HAMAP-Rule" id="MF_01405"/>
    </source>
</evidence>
<dbReference type="Gene3D" id="3.90.950.10">
    <property type="match status" value="1"/>
</dbReference>
<comment type="similarity">
    <text evidence="1 10 11">Belongs to the HAM1 NTPase family.</text>
</comment>
<keyword evidence="7 10" id="KW-0546">Nucleotide metabolism</keyword>
<feature type="binding site" evidence="10">
    <location>
        <begin position="8"/>
        <end position="13"/>
    </location>
    <ligand>
        <name>substrate</name>
    </ligand>
</feature>
<dbReference type="GO" id="GO:0005829">
    <property type="term" value="C:cytosol"/>
    <property type="evidence" value="ECO:0007669"/>
    <property type="project" value="TreeGrafter"/>
</dbReference>
<keyword evidence="6 10" id="KW-0460">Magnesium</keyword>
<proteinExistence type="inferred from homology"/>
<dbReference type="AlphaFoldDB" id="A0A3A4QZU3"/>
<dbReference type="EC" id="3.6.1.66" evidence="10"/>
<evidence type="ECO:0000256" key="11">
    <source>
        <dbReference type="RuleBase" id="RU003781"/>
    </source>
</evidence>
<evidence type="ECO:0000256" key="2">
    <source>
        <dbReference type="ARBA" id="ARBA00011738"/>
    </source>
</evidence>
<keyword evidence="3 10" id="KW-0479">Metal-binding</keyword>
<comment type="catalytic activity">
    <reaction evidence="9 10">
        <text>XTP + H2O = XMP + diphosphate + H(+)</text>
        <dbReference type="Rhea" id="RHEA:28610"/>
        <dbReference type="ChEBI" id="CHEBI:15377"/>
        <dbReference type="ChEBI" id="CHEBI:15378"/>
        <dbReference type="ChEBI" id="CHEBI:33019"/>
        <dbReference type="ChEBI" id="CHEBI:57464"/>
        <dbReference type="ChEBI" id="CHEBI:61314"/>
        <dbReference type="EC" id="3.6.1.66"/>
    </reaction>
</comment>
<evidence type="ECO:0000256" key="3">
    <source>
        <dbReference type="ARBA" id="ARBA00022723"/>
    </source>
</evidence>
<protein>
    <recommendedName>
        <fullName evidence="10">dITP/XTP pyrophosphatase</fullName>
        <ecNumber evidence="10">3.6.1.66</ecNumber>
    </recommendedName>
    <alternativeName>
        <fullName evidence="10">Non-canonical purine NTP pyrophosphatase</fullName>
    </alternativeName>
    <alternativeName>
        <fullName evidence="10">Non-standard purine NTP pyrophosphatase</fullName>
    </alternativeName>
    <alternativeName>
        <fullName evidence="10">Nucleoside-triphosphate diphosphatase</fullName>
    </alternativeName>
    <alternativeName>
        <fullName evidence="10">Nucleoside-triphosphate pyrophosphatase</fullName>
        <shortName evidence="10">NTPase</shortName>
    </alternativeName>
</protein>
<comment type="caution">
    <text evidence="10">Lacks conserved residue(s) required for the propagation of feature annotation.</text>
</comment>
<dbReference type="PANTHER" id="PTHR11067">
    <property type="entry name" value="INOSINE TRIPHOSPHATE PYROPHOSPHATASE/HAM1 PROTEIN"/>
    <property type="match status" value="1"/>
</dbReference>
<dbReference type="EMBL" id="QZJZ01000051">
    <property type="protein sequence ID" value="RJP59334.1"/>
    <property type="molecule type" value="Genomic_DNA"/>
</dbReference>
<feature type="binding site" evidence="10">
    <location>
        <begin position="153"/>
        <end position="156"/>
    </location>
    <ligand>
        <name>substrate</name>
    </ligand>
</feature>
<dbReference type="FunFam" id="3.90.950.10:FF:000001">
    <property type="entry name" value="dITP/XTP pyrophosphatase"/>
    <property type="match status" value="1"/>
</dbReference>
<dbReference type="PANTHER" id="PTHR11067:SF9">
    <property type="entry name" value="INOSINE TRIPHOSPHATE PYROPHOSPHATASE"/>
    <property type="match status" value="1"/>
</dbReference>
<organism evidence="12 13">
    <name type="scientific">Candidatus Auribacter fodinae</name>
    <dbReference type="NCBI Taxonomy" id="2093366"/>
    <lineage>
        <taxon>Bacteria</taxon>
        <taxon>Pseudomonadati</taxon>
        <taxon>Candidatus Auribacterota</taxon>
        <taxon>Candidatus Auribacteria</taxon>
        <taxon>Candidatus Auribacterales</taxon>
        <taxon>Candidatus Auribacteraceae</taxon>
        <taxon>Candidatus Auribacter</taxon>
    </lineage>
</organism>
<reference evidence="12 13" key="1">
    <citation type="journal article" date="2017" name="ISME J.">
        <title>Energy and carbon metabolisms in a deep terrestrial subsurface fluid microbial community.</title>
        <authorList>
            <person name="Momper L."/>
            <person name="Jungbluth S.P."/>
            <person name="Lee M.D."/>
            <person name="Amend J.P."/>
        </authorList>
    </citation>
    <scope>NUCLEOTIDE SEQUENCE [LARGE SCALE GENOMIC DNA]</scope>
    <source>
        <strain evidence="12">SURF_26</strain>
    </source>
</reference>
<evidence type="ECO:0000256" key="4">
    <source>
        <dbReference type="ARBA" id="ARBA00022741"/>
    </source>
</evidence>
<dbReference type="InterPro" id="IPR020922">
    <property type="entry name" value="dITP/XTP_pyrophosphatase"/>
</dbReference>
<dbReference type="NCBIfam" id="NF011397">
    <property type="entry name" value="PRK14822.1"/>
    <property type="match status" value="1"/>
</dbReference>
<dbReference type="GO" id="GO:0036222">
    <property type="term" value="F:XTP diphosphatase activity"/>
    <property type="evidence" value="ECO:0007669"/>
    <property type="project" value="UniProtKB-UniRule"/>
</dbReference>
<dbReference type="GO" id="GO:0017111">
    <property type="term" value="F:ribonucleoside triphosphate phosphatase activity"/>
    <property type="evidence" value="ECO:0007669"/>
    <property type="project" value="InterPro"/>
</dbReference>
<keyword evidence="5 10" id="KW-0378">Hydrolase</keyword>
<name>A0A3A4QZU3_9BACT</name>
<feature type="binding site" evidence="10">
    <location>
        <position position="70"/>
    </location>
    <ligand>
        <name>Mg(2+)</name>
        <dbReference type="ChEBI" id="CHEBI:18420"/>
    </ligand>
</feature>
<feature type="binding site" evidence="10">
    <location>
        <begin position="181"/>
        <end position="182"/>
    </location>
    <ligand>
        <name>substrate</name>
    </ligand>
</feature>
<dbReference type="InterPro" id="IPR029001">
    <property type="entry name" value="ITPase-like_fam"/>
</dbReference>
<comment type="catalytic activity">
    <reaction evidence="10">
        <text>ITP + H2O = IMP + diphosphate + H(+)</text>
        <dbReference type="Rhea" id="RHEA:29399"/>
        <dbReference type="ChEBI" id="CHEBI:15377"/>
        <dbReference type="ChEBI" id="CHEBI:15378"/>
        <dbReference type="ChEBI" id="CHEBI:33019"/>
        <dbReference type="ChEBI" id="CHEBI:58053"/>
        <dbReference type="ChEBI" id="CHEBI:61402"/>
        <dbReference type="EC" id="3.6.1.66"/>
    </reaction>
</comment>
<feature type="active site" description="Proton acceptor" evidence="10">
    <location>
        <position position="70"/>
    </location>
</feature>
<evidence type="ECO:0000256" key="8">
    <source>
        <dbReference type="ARBA" id="ARBA00051875"/>
    </source>
</evidence>
<dbReference type="SUPFAM" id="SSF52972">
    <property type="entry name" value="ITPase-like"/>
    <property type="match status" value="1"/>
</dbReference>
<evidence type="ECO:0000256" key="9">
    <source>
        <dbReference type="ARBA" id="ARBA00052017"/>
    </source>
</evidence>
<dbReference type="CDD" id="cd00515">
    <property type="entry name" value="HAM1"/>
    <property type="match status" value="1"/>
</dbReference>
<dbReference type="GO" id="GO:0009117">
    <property type="term" value="P:nucleotide metabolic process"/>
    <property type="evidence" value="ECO:0007669"/>
    <property type="project" value="UniProtKB-KW"/>
</dbReference>
<comment type="cofactor">
    <cofactor evidence="10">
        <name>Mg(2+)</name>
        <dbReference type="ChEBI" id="CHEBI:18420"/>
    </cofactor>
    <text evidence="10">Binds 1 Mg(2+) ion per subunit.</text>
</comment>
<dbReference type="InterPro" id="IPR002637">
    <property type="entry name" value="RdgB/HAM1"/>
</dbReference>
<evidence type="ECO:0000256" key="5">
    <source>
        <dbReference type="ARBA" id="ARBA00022801"/>
    </source>
</evidence>
<feature type="binding site" evidence="10">
    <location>
        <position position="176"/>
    </location>
    <ligand>
        <name>substrate</name>
    </ligand>
</feature>
<feature type="binding site" evidence="10">
    <location>
        <position position="71"/>
    </location>
    <ligand>
        <name>substrate</name>
    </ligand>
</feature>
<dbReference type="GO" id="GO:0046872">
    <property type="term" value="F:metal ion binding"/>
    <property type="evidence" value="ECO:0007669"/>
    <property type="project" value="UniProtKB-KW"/>
</dbReference>
<dbReference type="GO" id="GO:0000166">
    <property type="term" value="F:nucleotide binding"/>
    <property type="evidence" value="ECO:0007669"/>
    <property type="project" value="UniProtKB-KW"/>
</dbReference>
<dbReference type="Proteomes" id="UP000266426">
    <property type="component" value="Unassembled WGS sequence"/>
</dbReference>
<evidence type="ECO:0000313" key="12">
    <source>
        <dbReference type="EMBL" id="RJP59334.1"/>
    </source>
</evidence>
<dbReference type="NCBIfam" id="TIGR00042">
    <property type="entry name" value="RdgB/HAM1 family non-canonical purine NTP pyrophosphatase"/>
    <property type="match status" value="1"/>
</dbReference>
<accession>A0A3A4QZU3</accession>
<evidence type="ECO:0000256" key="6">
    <source>
        <dbReference type="ARBA" id="ARBA00022842"/>
    </source>
</evidence>
<sequence length="220" mass="24144">MAELLIATRNKGKLKELQHMLNPLELAIRSIADFPDLPEIAETGNTFEENAVLKAQTIADLTGMVTMADDSGLEVDALGGKPGVYSARFAGENATNSQNNELLLNMMSDVPAQLRGARFVSVIAVARPGKLLGTVRGFCEGIITDRMRGNGGFGYDPLFFLKDYNMTFAELSLELKNKVSHRAKALNKAVILLEKIILENAACFDPKDLRKRQTELKEDT</sequence>
<comment type="caution">
    <text evidence="12">The sequence shown here is derived from an EMBL/GenBank/DDBJ whole genome shotgun (WGS) entry which is preliminary data.</text>
</comment>
<comment type="function">
    <text evidence="10">Pyrophosphatase that catalyzes the hydrolysis of nucleoside triphosphates to their monophosphate derivatives, with a high preference for the non-canonical purine nucleotides XTP (xanthosine triphosphate), dITP (deoxyinosine triphosphate) and ITP. Seems to function as a house-cleaning enzyme that removes non-canonical purine nucleotides from the nucleotide pool, thus preventing their incorporation into DNA/RNA and avoiding chromosomal lesions.</text>
</comment>
<comment type="catalytic activity">
    <reaction evidence="8 10">
        <text>dITP + H2O = dIMP + diphosphate + H(+)</text>
        <dbReference type="Rhea" id="RHEA:28342"/>
        <dbReference type="ChEBI" id="CHEBI:15377"/>
        <dbReference type="ChEBI" id="CHEBI:15378"/>
        <dbReference type="ChEBI" id="CHEBI:33019"/>
        <dbReference type="ChEBI" id="CHEBI:61194"/>
        <dbReference type="ChEBI" id="CHEBI:61382"/>
        <dbReference type="EC" id="3.6.1.66"/>
    </reaction>
</comment>
<evidence type="ECO:0000256" key="7">
    <source>
        <dbReference type="ARBA" id="ARBA00023080"/>
    </source>
</evidence>
<dbReference type="HAMAP" id="MF_01405">
    <property type="entry name" value="Non_canon_purine_NTPase"/>
    <property type="match status" value="1"/>
</dbReference>
<evidence type="ECO:0000313" key="13">
    <source>
        <dbReference type="Proteomes" id="UP000266426"/>
    </source>
</evidence>
<keyword evidence="4 10" id="KW-0547">Nucleotide-binding</keyword>
<dbReference type="GO" id="GO:0035870">
    <property type="term" value="F:dITP diphosphatase activity"/>
    <property type="evidence" value="ECO:0007669"/>
    <property type="project" value="UniProtKB-UniRule"/>
</dbReference>
<dbReference type="GO" id="GO:0009146">
    <property type="term" value="P:purine nucleoside triphosphate catabolic process"/>
    <property type="evidence" value="ECO:0007669"/>
    <property type="project" value="UniProtKB-UniRule"/>
</dbReference>